<evidence type="ECO:0000256" key="1">
    <source>
        <dbReference type="ARBA" id="ARBA00005953"/>
    </source>
</evidence>
<dbReference type="CDD" id="cd00586">
    <property type="entry name" value="4HBT"/>
    <property type="match status" value="1"/>
</dbReference>
<comment type="caution">
    <text evidence="3">The sequence shown here is derived from an EMBL/GenBank/DDBJ whole genome shotgun (WGS) entry which is preliminary data.</text>
</comment>
<dbReference type="PANTHER" id="PTHR31793">
    <property type="entry name" value="4-HYDROXYBENZOYL-COA THIOESTERASE FAMILY MEMBER"/>
    <property type="match status" value="1"/>
</dbReference>
<proteinExistence type="inferred from homology"/>
<accession>A0A0W8FUK9</accession>
<dbReference type="GO" id="GO:0047617">
    <property type="term" value="F:fatty acyl-CoA hydrolase activity"/>
    <property type="evidence" value="ECO:0007669"/>
    <property type="project" value="TreeGrafter"/>
</dbReference>
<dbReference type="SUPFAM" id="SSF54637">
    <property type="entry name" value="Thioesterase/thiol ester dehydrase-isomerase"/>
    <property type="match status" value="1"/>
</dbReference>
<dbReference type="Pfam" id="PF13279">
    <property type="entry name" value="4HBT_2"/>
    <property type="match status" value="1"/>
</dbReference>
<name>A0A0W8FUK9_9ZZZZ</name>
<reference evidence="3" key="1">
    <citation type="journal article" date="2015" name="Proc. Natl. Acad. Sci. U.S.A.">
        <title>Networks of energetic and metabolic interactions define dynamics in microbial communities.</title>
        <authorList>
            <person name="Embree M."/>
            <person name="Liu J.K."/>
            <person name="Al-Bassam M.M."/>
            <person name="Zengler K."/>
        </authorList>
    </citation>
    <scope>NUCLEOTIDE SEQUENCE</scope>
</reference>
<evidence type="ECO:0000256" key="2">
    <source>
        <dbReference type="ARBA" id="ARBA00022801"/>
    </source>
</evidence>
<dbReference type="InterPro" id="IPR029069">
    <property type="entry name" value="HotDog_dom_sf"/>
</dbReference>
<dbReference type="InterPro" id="IPR050563">
    <property type="entry name" value="4-hydroxybenzoyl-CoA_TE"/>
</dbReference>
<evidence type="ECO:0000313" key="3">
    <source>
        <dbReference type="EMBL" id="KUG24608.1"/>
    </source>
</evidence>
<protein>
    <submittedName>
        <fullName evidence="3">Thioesterase superfamily</fullName>
    </submittedName>
</protein>
<sequence length="144" mass="16684">MPQIYRYELKVTEDAVDTNGHVNNLEYLRWMQYAAILHSDTQGCTKATTDVGATWLVRTHHVEYLSPAFIGEEIAVLTWVSDFRRVQSLRKYKIIRLKDNAILVEGETDWVFVDARTGRLRSIPENVMAAFEILPKEKETEVLK</sequence>
<keyword evidence="2" id="KW-0378">Hydrolase</keyword>
<organism evidence="3">
    <name type="scientific">hydrocarbon metagenome</name>
    <dbReference type="NCBI Taxonomy" id="938273"/>
    <lineage>
        <taxon>unclassified sequences</taxon>
        <taxon>metagenomes</taxon>
        <taxon>ecological metagenomes</taxon>
    </lineage>
</organism>
<dbReference type="AlphaFoldDB" id="A0A0W8FUK9"/>
<dbReference type="EMBL" id="LNQE01000842">
    <property type="protein sequence ID" value="KUG24608.1"/>
    <property type="molecule type" value="Genomic_DNA"/>
</dbReference>
<comment type="similarity">
    <text evidence="1">Belongs to the 4-hydroxybenzoyl-CoA thioesterase family.</text>
</comment>
<dbReference type="PANTHER" id="PTHR31793:SF27">
    <property type="entry name" value="NOVEL THIOESTERASE SUPERFAMILY DOMAIN AND SAPOSIN A-TYPE DOMAIN CONTAINING PROTEIN (0610012H03RIK)"/>
    <property type="match status" value="1"/>
</dbReference>
<dbReference type="Gene3D" id="3.10.129.10">
    <property type="entry name" value="Hotdog Thioesterase"/>
    <property type="match status" value="1"/>
</dbReference>
<gene>
    <name evidence="3" type="ORF">ASZ90_005602</name>
</gene>